<dbReference type="AlphaFoldDB" id="A0A2P8CV07"/>
<keyword evidence="2" id="KW-1185">Reference proteome</keyword>
<dbReference type="NCBIfam" id="NF038153">
    <property type="entry name" value="lant_leader_L1a"/>
    <property type="match status" value="1"/>
</dbReference>
<sequence length="76" mass="7910">MKKQKVALGKKLFLDKGTIAQLSDSNAGQVIGGILPTDMTCNKSVLVCPATAINGARTQCCPSWPPRCSAFVACVG</sequence>
<dbReference type="Proteomes" id="UP000240572">
    <property type="component" value="Unassembled WGS sequence"/>
</dbReference>
<evidence type="ECO:0000313" key="2">
    <source>
        <dbReference type="Proteomes" id="UP000240572"/>
    </source>
</evidence>
<proteinExistence type="predicted"/>
<reference evidence="1 2" key="1">
    <citation type="submission" date="2018-03" db="EMBL/GenBank/DDBJ databases">
        <title>Genomic Encyclopedia of Type Strains, Phase III (KMG-III): the genomes of soil and plant-associated and newly described type strains.</title>
        <authorList>
            <person name="Whitman W."/>
        </authorList>
    </citation>
    <scope>NUCLEOTIDE SEQUENCE [LARGE SCALE GENOMIC DNA]</scope>
    <source>
        <strain evidence="1 2">CGMCC 1.12700</strain>
    </source>
</reference>
<accession>A0A2P8CV07</accession>
<evidence type="ECO:0000313" key="1">
    <source>
        <dbReference type="EMBL" id="PSK88803.1"/>
    </source>
</evidence>
<name>A0A2P8CV07_9BACT</name>
<comment type="caution">
    <text evidence="1">The sequence shown here is derived from an EMBL/GenBank/DDBJ whole genome shotgun (WGS) entry which is preliminary data.</text>
</comment>
<organism evidence="1 2">
    <name type="scientific">Taibaiella chishuiensis</name>
    <dbReference type="NCBI Taxonomy" id="1434707"/>
    <lineage>
        <taxon>Bacteria</taxon>
        <taxon>Pseudomonadati</taxon>
        <taxon>Bacteroidota</taxon>
        <taxon>Chitinophagia</taxon>
        <taxon>Chitinophagales</taxon>
        <taxon>Chitinophagaceae</taxon>
        <taxon>Taibaiella</taxon>
    </lineage>
</organism>
<dbReference type="EMBL" id="PYGD01000014">
    <property type="protein sequence ID" value="PSK88803.1"/>
    <property type="molecule type" value="Genomic_DNA"/>
</dbReference>
<protein>
    <submittedName>
        <fullName evidence="1">Uncharacterized protein</fullName>
    </submittedName>
</protein>
<gene>
    <name evidence="1" type="ORF">B0I18_11414</name>
</gene>
<dbReference type="RefSeq" id="WP_106525163.1">
    <property type="nucleotide sequence ID" value="NZ_PYGD01000014.1"/>
</dbReference>
<dbReference type="InterPro" id="IPR058238">
    <property type="entry name" value="Lant_leader_dom"/>
</dbReference>